<name>A0AAV5A3M6_9AGAM</name>
<evidence type="ECO:0000256" key="2">
    <source>
        <dbReference type="ARBA" id="ARBA00023054"/>
    </source>
</evidence>
<dbReference type="Pfam" id="PF05769">
    <property type="entry name" value="SIKE"/>
    <property type="match status" value="1"/>
</dbReference>
<protein>
    <submittedName>
        <fullName evidence="5">Uncharacterized protein</fullName>
    </submittedName>
</protein>
<proteinExistence type="inferred from homology"/>
<comment type="caution">
    <text evidence="5">The sequence shown here is derived from an EMBL/GenBank/DDBJ whole genome shotgun (WGS) entry which is preliminary data.</text>
</comment>
<evidence type="ECO:0000256" key="1">
    <source>
        <dbReference type="ARBA" id="ARBA00005537"/>
    </source>
</evidence>
<dbReference type="Proteomes" id="UP001050691">
    <property type="component" value="Unassembled WGS sequence"/>
</dbReference>
<evidence type="ECO:0000313" key="5">
    <source>
        <dbReference type="EMBL" id="GJJ09212.1"/>
    </source>
</evidence>
<dbReference type="EMBL" id="BPWL01000004">
    <property type="protein sequence ID" value="GJJ09212.1"/>
    <property type="molecule type" value="Genomic_DNA"/>
</dbReference>
<sequence>MGVETVVLQTVQGIRGVIIKPVLHEKYYREKEFVNRDYQDSPLMVLLVGLQLQTKLSQRLVNLKVSSDTRFKKFTMDNDLMQLWRLVSELTEQLAQNRAITASLQAQAGSVNSAASHQGTGFALRRFNTHLSQEAYEAELEKLNNNFVQQNSDLQNENKQLASLLKEYEQTLENVMSKFRTHAHATQQHELSLTKHYESLLLSRETSMLSSDLSASVAYSYSLAQMSRLLRSALRTAGGEPPEDDTSTEEVGGYVEGLGVEDWSLERESELSRLEFENQELRRMLGLLPPPSPPLPALPILAHQVDRHSIPQSSIPLYWEPSDSDQNYRSSPHQQDYDTNDNLMLRRQPQGTSQSPLDVGPHFIQNHPPSFSSETPLVTRKYNRRGMNGTNNIFGTGNFIPGAGVESSPASAMGSTFRSAWQEQERMVGPLGSIHAQTVNMADNKGSWDGLSNIYPNKSWGQLS</sequence>
<feature type="coiled-coil region" evidence="3">
    <location>
        <begin position="133"/>
        <end position="178"/>
    </location>
</feature>
<reference evidence="5" key="1">
    <citation type="submission" date="2021-10" db="EMBL/GenBank/DDBJ databases">
        <title>De novo Genome Assembly of Clathrus columnatus (Basidiomycota, Fungi) Using Illumina and Nanopore Sequence Data.</title>
        <authorList>
            <person name="Ogiso-Tanaka E."/>
            <person name="Itagaki H."/>
            <person name="Hosoya T."/>
            <person name="Hosaka K."/>
        </authorList>
    </citation>
    <scope>NUCLEOTIDE SEQUENCE</scope>
    <source>
        <strain evidence="5">MO-923</strain>
    </source>
</reference>
<comment type="similarity">
    <text evidence="1">Belongs to the SIKE family.</text>
</comment>
<gene>
    <name evidence="5" type="ORF">Clacol_003434</name>
</gene>
<accession>A0AAV5A3M6</accession>
<dbReference type="InterPro" id="IPR008555">
    <property type="entry name" value="SIKE"/>
</dbReference>
<evidence type="ECO:0000256" key="4">
    <source>
        <dbReference type="SAM" id="MobiDB-lite"/>
    </source>
</evidence>
<dbReference type="AlphaFoldDB" id="A0AAV5A3M6"/>
<feature type="compositionally biased region" description="Polar residues" evidence="4">
    <location>
        <begin position="324"/>
        <end position="334"/>
    </location>
</feature>
<feature type="region of interest" description="Disordered" evidence="4">
    <location>
        <begin position="314"/>
        <end position="339"/>
    </location>
</feature>
<evidence type="ECO:0000256" key="3">
    <source>
        <dbReference type="SAM" id="Coils"/>
    </source>
</evidence>
<organism evidence="5 6">
    <name type="scientific">Clathrus columnatus</name>
    <dbReference type="NCBI Taxonomy" id="1419009"/>
    <lineage>
        <taxon>Eukaryota</taxon>
        <taxon>Fungi</taxon>
        <taxon>Dikarya</taxon>
        <taxon>Basidiomycota</taxon>
        <taxon>Agaricomycotina</taxon>
        <taxon>Agaricomycetes</taxon>
        <taxon>Phallomycetidae</taxon>
        <taxon>Phallales</taxon>
        <taxon>Clathraceae</taxon>
        <taxon>Clathrus</taxon>
    </lineage>
</organism>
<evidence type="ECO:0000313" key="6">
    <source>
        <dbReference type="Proteomes" id="UP001050691"/>
    </source>
</evidence>
<keyword evidence="2 3" id="KW-0175">Coiled coil</keyword>
<dbReference type="PANTHER" id="PTHR39472">
    <property type="entry name" value="EXPRESSED PROTEIN"/>
    <property type="match status" value="1"/>
</dbReference>
<keyword evidence="6" id="KW-1185">Reference proteome</keyword>
<dbReference type="PANTHER" id="PTHR39472:SF1">
    <property type="entry name" value="EXPRESSED PROTEIN"/>
    <property type="match status" value="1"/>
</dbReference>